<dbReference type="InterPro" id="IPR036388">
    <property type="entry name" value="WH-like_DNA-bd_sf"/>
</dbReference>
<dbReference type="Gene3D" id="1.10.10.10">
    <property type="entry name" value="Winged helix-like DNA-binding domain superfamily/Winged helix DNA-binding domain"/>
    <property type="match status" value="1"/>
</dbReference>
<dbReference type="InterPro" id="IPR036390">
    <property type="entry name" value="WH_DNA-bd_sf"/>
</dbReference>
<gene>
    <name evidence="6" type="primary">kipR_5</name>
    <name evidence="6" type="ORF">SDC9_98499</name>
</gene>
<comment type="caution">
    <text evidence="6">The sequence shown here is derived from an EMBL/GenBank/DDBJ whole genome shotgun (WGS) entry which is preliminary data.</text>
</comment>
<dbReference type="InterPro" id="IPR029016">
    <property type="entry name" value="GAF-like_dom_sf"/>
</dbReference>
<dbReference type="AlphaFoldDB" id="A0A645AGC2"/>
<dbReference type="Gene3D" id="3.30.450.40">
    <property type="match status" value="1"/>
</dbReference>
<dbReference type="PANTHER" id="PTHR30136">
    <property type="entry name" value="HELIX-TURN-HELIX TRANSCRIPTIONAL REGULATOR, ICLR FAMILY"/>
    <property type="match status" value="1"/>
</dbReference>
<dbReference type="GO" id="GO:0003700">
    <property type="term" value="F:DNA-binding transcription factor activity"/>
    <property type="evidence" value="ECO:0007669"/>
    <property type="project" value="TreeGrafter"/>
</dbReference>
<dbReference type="PROSITE" id="PS51077">
    <property type="entry name" value="HTH_ICLR"/>
    <property type="match status" value="1"/>
</dbReference>
<dbReference type="Pfam" id="PF01614">
    <property type="entry name" value="IclR_C"/>
    <property type="match status" value="1"/>
</dbReference>
<feature type="domain" description="IclR-ED" evidence="5">
    <location>
        <begin position="83"/>
        <end position="265"/>
    </location>
</feature>
<sequence length="265" mass="28813">MTKDGAANVHDMNSGFPGAQSPARLISVLRLISSHHVQGLSITDLTTLSGLDRSTARRLLMVLVQTGYAAKDEASGRYRLGIEAMLTGLASMAKPPVFDVCKPVMERIARSTGDTAFLIIRIGDFAHCLHVQPGADPLHAHSLMTGQIRLLGQGTASLALAATLPTRELEQIYQRRHLDYEAIGLDHERLMHMVQQTRRQQHATSINLLTSGASGVGVAIDINASHMAAISVASYNIRMTATHQQEALQILRSELKDAGISLYRY</sequence>
<dbReference type="PANTHER" id="PTHR30136:SF39">
    <property type="entry name" value="TRANSCRIPTIONAL REGULATORY PROTEIN"/>
    <property type="match status" value="1"/>
</dbReference>
<proteinExistence type="predicted"/>
<evidence type="ECO:0000256" key="2">
    <source>
        <dbReference type="ARBA" id="ARBA00023125"/>
    </source>
</evidence>
<dbReference type="GO" id="GO:0045892">
    <property type="term" value="P:negative regulation of DNA-templated transcription"/>
    <property type="evidence" value="ECO:0007669"/>
    <property type="project" value="TreeGrafter"/>
</dbReference>
<dbReference type="EMBL" id="VSSQ01013553">
    <property type="protein sequence ID" value="MPM51748.1"/>
    <property type="molecule type" value="Genomic_DNA"/>
</dbReference>
<evidence type="ECO:0000259" key="5">
    <source>
        <dbReference type="PROSITE" id="PS51078"/>
    </source>
</evidence>
<reference evidence="6" key="1">
    <citation type="submission" date="2019-08" db="EMBL/GenBank/DDBJ databases">
        <authorList>
            <person name="Kucharzyk K."/>
            <person name="Murdoch R.W."/>
            <person name="Higgins S."/>
            <person name="Loffler F."/>
        </authorList>
    </citation>
    <scope>NUCLEOTIDE SEQUENCE</scope>
</reference>
<dbReference type="InterPro" id="IPR005471">
    <property type="entry name" value="Tscrpt_reg_IclR_N"/>
</dbReference>
<name>A0A645AGC2_9ZZZZ</name>
<keyword evidence="1" id="KW-0805">Transcription regulation</keyword>
<dbReference type="InterPro" id="IPR014757">
    <property type="entry name" value="Tscrpt_reg_IclR_C"/>
</dbReference>
<dbReference type="Pfam" id="PF09339">
    <property type="entry name" value="HTH_IclR"/>
    <property type="match status" value="1"/>
</dbReference>
<dbReference type="GO" id="GO:0003677">
    <property type="term" value="F:DNA binding"/>
    <property type="evidence" value="ECO:0007669"/>
    <property type="project" value="UniProtKB-KW"/>
</dbReference>
<accession>A0A645AGC2</accession>
<keyword evidence="2" id="KW-0238">DNA-binding</keyword>
<dbReference type="SUPFAM" id="SSF46785">
    <property type="entry name" value="Winged helix' DNA-binding domain"/>
    <property type="match status" value="1"/>
</dbReference>
<evidence type="ECO:0000256" key="1">
    <source>
        <dbReference type="ARBA" id="ARBA00023015"/>
    </source>
</evidence>
<protein>
    <submittedName>
        <fullName evidence="6">HTH-type transcriptional regulator KipR</fullName>
    </submittedName>
</protein>
<evidence type="ECO:0000313" key="6">
    <source>
        <dbReference type="EMBL" id="MPM51748.1"/>
    </source>
</evidence>
<dbReference type="SMART" id="SM00346">
    <property type="entry name" value="HTH_ICLR"/>
    <property type="match status" value="1"/>
</dbReference>
<keyword evidence="3" id="KW-0804">Transcription</keyword>
<feature type="domain" description="HTH iclR-type" evidence="4">
    <location>
        <begin position="19"/>
        <end position="82"/>
    </location>
</feature>
<dbReference type="SUPFAM" id="SSF55781">
    <property type="entry name" value="GAF domain-like"/>
    <property type="match status" value="1"/>
</dbReference>
<evidence type="ECO:0000259" key="4">
    <source>
        <dbReference type="PROSITE" id="PS51077"/>
    </source>
</evidence>
<dbReference type="InterPro" id="IPR050707">
    <property type="entry name" value="HTH_MetabolicPath_Reg"/>
</dbReference>
<dbReference type="PROSITE" id="PS51078">
    <property type="entry name" value="ICLR_ED"/>
    <property type="match status" value="1"/>
</dbReference>
<evidence type="ECO:0000256" key="3">
    <source>
        <dbReference type="ARBA" id="ARBA00023163"/>
    </source>
</evidence>
<organism evidence="6">
    <name type="scientific">bioreactor metagenome</name>
    <dbReference type="NCBI Taxonomy" id="1076179"/>
    <lineage>
        <taxon>unclassified sequences</taxon>
        <taxon>metagenomes</taxon>
        <taxon>ecological metagenomes</taxon>
    </lineage>
</organism>